<evidence type="ECO:0000313" key="1">
    <source>
        <dbReference type="EMBL" id="GKS81637.1"/>
    </source>
</evidence>
<name>A0ABQ5JJJ1_9LACO</name>
<dbReference type="Proteomes" id="UP001055149">
    <property type="component" value="Unassembled WGS sequence"/>
</dbReference>
<accession>A0ABQ5JJJ1</accession>
<dbReference type="EMBL" id="BQXH01000011">
    <property type="protein sequence ID" value="GKS81637.1"/>
    <property type="molecule type" value="Genomic_DNA"/>
</dbReference>
<organism evidence="1 2">
    <name type="scientific">Ligilactobacillus pabuli</name>
    <dbReference type="NCBI Taxonomy" id="2886039"/>
    <lineage>
        <taxon>Bacteria</taxon>
        <taxon>Bacillati</taxon>
        <taxon>Bacillota</taxon>
        <taxon>Bacilli</taxon>
        <taxon>Lactobacillales</taxon>
        <taxon>Lactobacillaceae</taxon>
        <taxon>Ligilactobacillus</taxon>
    </lineage>
</organism>
<gene>
    <name evidence="1" type="ORF">LPAF129_13230</name>
</gene>
<evidence type="ECO:0008006" key="3">
    <source>
        <dbReference type="Google" id="ProtNLM"/>
    </source>
</evidence>
<proteinExistence type="predicted"/>
<protein>
    <recommendedName>
        <fullName evidence="3">HTH araC/xylS-type domain-containing protein</fullName>
    </recommendedName>
</protein>
<reference evidence="1" key="1">
    <citation type="journal article" date="2022" name="Int. J. Syst. Evol. Microbiol.">
        <title>A novel species of lactic acid bacteria, Ligilactobacillus pabuli sp. nov., isolated from alfalfa silage.</title>
        <authorList>
            <person name="Tohno M."/>
            <person name="Tanizawa Y."/>
            <person name="Sawada H."/>
            <person name="Sakamoto M."/>
            <person name="Ohkuma M."/>
            <person name="Kobayashi H."/>
        </authorList>
    </citation>
    <scope>NUCLEOTIDE SEQUENCE</scope>
    <source>
        <strain evidence="1">AF129</strain>
    </source>
</reference>
<keyword evidence="2" id="KW-1185">Reference proteome</keyword>
<comment type="caution">
    <text evidence="1">The sequence shown here is derived from an EMBL/GenBank/DDBJ whole genome shotgun (WGS) entry which is preliminary data.</text>
</comment>
<evidence type="ECO:0000313" key="2">
    <source>
        <dbReference type="Proteomes" id="UP001055149"/>
    </source>
</evidence>
<dbReference type="RefSeq" id="WP_244055379.1">
    <property type="nucleotide sequence ID" value="NZ_BQXH01000011.1"/>
</dbReference>
<sequence>MCENALSFLRWFFNEFSPEFTNVALRVNVLKMNRTLTGLVDQQQAKQDLATYQHLVAVAQKNCPLVDQALCCLGFEKSYRDFDQFDQEYLAYILKFGQNHAVTL</sequence>